<dbReference type="PANTHER" id="PTHR13199:SF11">
    <property type="entry name" value="PROTEIN ATOSSA"/>
    <property type="match status" value="1"/>
</dbReference>
<evidence type="ECO:0000256" key="1">
    <source>
        <dbReference type="ARBA" id="ARBA00034497"/>
    </source>
</evidence>
<name>A0ABD2PMF3_9PLAT</name>
<dbReference type="SMART" id="SM01177">
    <property type="entry name" value="DUF4210"/>
    <property type="match status" value="1"/>
</dbReference>
<evidence type="ECO:0000259" key="3">
    <source>
        <dbReference type="SMART" id="SM01177"/>
    </source>
</evidence>
<evidence type="ECO:0000256" key="2">
    <source>
        <dbReference type="SAM" id="MobiDB-lite"/>
    </source>
</evidence>
<feature type="domain" description="Atos-like conserved" evidence="3">
    <location>
        <begin position="125"/>
        <end position="184"/>
    </location>
</feature>
<evidence type="ECO:0000313" key="5">
    <source>
        <dbReference type="Proteomes" id="UP001626550"/>
    </source>
</evidence>
<dbReference type="InterPro" id="IPR051506">
    <property type="entry name" value="ATOS_Transcription_Regulators"/>
</dbReference>
<comment type="caution">
    <text evidence="4">The sequence shown here is derived from an EMBL/GenBank/DDBJ whole genome shotgun (WGS) entry which is preliminary data.</text>
</comment>
<gene>
    <name evidence="4" type="ORF">Ciccas_013426</name>
</gene>
<comment type="similarity">
    <text evidence="1">Belongs to the ATOS family.</text>
</comment>
<dbReference type="AlphaFoldDB" id="A0ABD2PMF3"/>
<dbReference type="Proteomes" id="UP001626550">
    <property type="component" value="Unassembled WGS sequence"/>
</dbReference>
<keyword evidence="5" id="KW-1185">Reference proteome</keyword>
<protein>
    <recommendedName>
        <fullName evidence="3">Atos-like conserved domain-containing protein</fullName>
    </recommendedName>
</protein>
<sequence>VPLKRSVSGRFDYDISLGAVQNQRHKVYTGLGPKSPLSTGWTSPAAAFSSHSGGGPNTASSPSSLKDCFNESAATQSITTTLKRPGTLSLDLSSSNQQLSFSAPNEAALILGPSTPMPTSCSQNLLVNFEESMLNGRIHPVGQVDGFELQVGASGCGLFPKHQRLPMQAYFFHLSDDNAPSPYLGFVDLKQLRSKRGYHIPRKGSLQLTLFNPSGAVVKMFLIVYDFEDMPPNCQTFLRQRTVYMPISPGHTQLGTTGTSSEEESFSSAPQVDYSSFSSIVTPSTSSSLRLSAAADLDDEMQSSCEYADCSGRGQKRQRKQSFTTTRSGANLPIIDRPWTIGLNSVYEGGFHAKSLRKMGNVQTAARSSLPANLRYSIHLRFHSGKTGRVYLHTDIRMIFSRDKFEFDPSVAVYELKSFIDAPSNPRYSPKK</sequence>
<accession>A0ABD2PMF3</accession>
<dbReference type="Pfam" id="PF13915">
    <property type="entry name" value="DUF4210"/>
    <property type="match status" value="1"/>
</dbReference>
<dbReference type="InterPro" id="IPR025261">
    <property type="entry name" value="Atos-like_cons_dom"/>
</dbReference>
<dbReference type="InterPro" id="IPR033473">
    <property type="entry name" value="Atos-like_C"/>
</dbReference>
<proteinExistence type="inferred from homology"/>
<dbReference type="Pfam" id="PF13889">
    <property type="entry name" value="Chromosome_seg"/>
    <property type="match status" value="1"/>
</dbReference>
<evidence type="ECO:0000313" key="4">
    <source>
        <dbReference type="EMBL" id="KAL3308047.1"/>
    </source>
</evidence>
<feature type="region of interest" description="Disordered" evidence="2">
    <location>
        <begin position="46"/>
        <end position="65"/>
    </location>
</feature>
<dbReference type="EMBL" id="JBJKFK010005974">
    <property type="protein sequence ID" value="KAL3308047.1"/>
    <property type="molecule type" value="Genomic_DNA"/>
</dbReference>
<feature type="non-terminal residue" evidence="4">
    <location>
        <position position="1"/>
    </location>
</feature>
<reference evidence="4 5" key="1">
    <citation type="submission" date="2024-11" db="EMBL/GenBank/DDBJ databases">
        <title>Adaptive evolution of stress response genes in parasites aligns with host niche diversity.</title>
        <authorList>
            <person name="Hahn C."/>
            <person name="Resl P."/>
        </authorList>
    </citation>
    <scope>NUCLEOTIDE SEQUENCE [LARGE SCALE GENOMIC DNA]</scope>
    <source>
        <strain evidence="4">EGGRZ-B1_66</strain>
        <tissue evidence="4">Body</tissue>
    </source>
</reference>
<dbReference type="PANTHER" id="PTHR13199">
    <property type="entry name" value="GH03947P"/>
    <property type="match status" value="1"/>
</dbReference>
<organism evidence="4 5">
    <name type="scientific">Cichlidogyrus casuarinus</name>
    <dbReference type="NCBI Taxonomy" id="1844966"/>
    <lineage>
        <taxon>Eukaryota</taxon>
        <taxon>Metazoa</taxon>
        <taxon>Spiralia</taxon>
        <taxon>Lophotrochozoa</taxon>
        <taxon>Platyhelminthes</taxon>
        <taxon>Monogenea</taxon>
        <taxon>Monopisthocotylea</taxon>
        <taxon>Dactylogyridea</taxon>
        <taxon>Ancyrocephalidae</taxon>
        <taxon>Cichlidogyrus</taxon>
    </lineage>
</organism>